<dbReference type="EMBL" id="JAXIOK010000001">
    <property type="protein sequence ID" value="KAK4780416.1"/>
    <property type="molecule type" value="Genomic_DNA"/>
</dbReference>
<dbReference type="Proteomes" id="UP001345219">
    <property type="component" value="Chromosome 13"/>
</dbReference>
<name>A0AAN7L6Y8_9MYRT</name>
<evidence type="ECO:0000313" key="1">
    <source>
        <dbReference type="EMBL" id="KAK4780416.1"/>
    </source>
</evidence>
<gene>
    <name evidence="1" type="ORF">SAY87_016522</name>
</gene>
<proteinExistence type="predicted"/>
<comment type="caution">
    <text evidence="1">The sequence shown here is derived from an EMBL/GenBank/DDBJ whole genome shotgun (WGS) entry which is preliminary data.</text>
</comment>
<evidence type="ECO:0000313" key="2">
    <source>
        <dbReference type="Proteomes" id="UP001345219"/>
    </source>
</evidence>
<reference evidence="1 2" key="1">
    <citation type="journal article" date="2023" name="Hortic Res">
        <title>Pangenome of water caltrop reveals structural variations and asymmetric subgenome divergence after allopolyploidization.</title>
        <authorList>
            <person name="Zhang X."/>
            <person name="Chen Y."/>
            <person name="Wang L."/>
            <person name="Yuan Y."/>
            <person name="Fang M."/>
            <person name="Shi L."/>
            <person name="Lu R."/>
            <person name="Comes H.P."/>
            <person name="Ma Y."/>
            <person name="Chen Y."/>
            <person name="Huang G."/>
            <person name="Zhou Y."/>
            <person name="Zheng Z."/>
            <person name="Qiu Y."/>
        </authorList>
    </citation>
    <scope>NUCLEOTIDE SEQUENCE [LARGE SCALE GENOMIC DNA]</scope>
    <source>
        <tissue evidence="1">Roots</tissue>
    </source>
</reference>
<protein>
    <submittedName>
        <fullName evidence="1">Uncharacterized protein</fullName>
    </submittedName>
</protein>
<dbReference type="AlphaFoldDB" id="A0AAN7L6Y8"/>
<keyword evidence="2" id="KW-1185">Reference proteome</keyword>
<sequence length="100" mass="11509">MEGEGSKGFHSLFSLSEVCYDSIISFFGYFQMSGHAYRILPIEELLLFDAKGEFILLNRKKMVMCGHVKYQELLATNFSYPLANSVEMLEIFKMCFISLN</sequence>
<accession>A0AAN7L6Y8</accession>
<organism evidence="1 2">
    <name type="scientific">Trapa incisa</name>
    <dbReference type="NCBI Taxonomy" id="236973"/>
    <lineage>
        <taxon>Eukaryota</taxon>
        <taxon>Viridiplantae</taxon>
        <taxon>Streptophyta</taxon>
        <taxon>Embryophyta</taxon>
        <taxon>Tracheophyta</taxon>
        <taxon>Spermatophyta</taxon>
        <taxon>Magnoliopsida</taxon>
        <taxon>eudicotyledons</taxon>
        <taxon>Gunneridae</taxon>
        <taxon>Pentapetalae</taxon>
        <taxon>rosids</taxon>
        <taxon>malvids</taxon>
        <taxon>Myrtales</taxon>
        <taxon>Lythraceae</taxon>
        <taxon>Trapa</taxon>
    </lineage>
</organism>